<dbReference type="Gene3D" id="3.40.605.10">
    <property type="entry name" value="Aldehyde Dehydrogenase, Chain A, domain 1"/>
    <property type="match status" value="1"/>
</dbReference>
<dbReference type="PROSITE" id="PS00687">
    <property type="entry name" value="ALDEHYDE_DEHYDR_GLU"/>
    <property type="match status" value="1"/>
</dbReference>
<reference evidence="7 8" key="1">
    <citation type="submission" date="2023-12" db="EMBL/GenBank/DDBJ databases">
        <title>Description of new species of Mycobacterium terrae complex isolated from sewage at the Sao Paulo Zoological Park Foundation in Brazil.</title>
        <authorList>
            <person name="Romagnoli C.L."/>
            <person name="Conceicao E.C."/>
            <person name="Machado E."/>
            <person name="Barreto L.B.P.F."/>
            <person name="Sharma A."/>
            <person name="Silva N.M."/>
            <person name="Marques L.E."/>
            <person name="Juliana M.A."/>
            <person name="Lourenco M.C.S."/>
            <person name="Digiampietri L.A."/>
            <person name="Suffys P.N."/>
            <person name="Viana-Niero C."/>
        </authorList>
    </citation>
    <scope>NUCLEOTIDE SEQUENCE [LARGE SCALE GENOMIC DNA]</scope>
    <source>
        <strain evidence="7 8">MYC340</strain>
    </source>
</reference>
<dbReference type="InterPro" id="IPR016163">
    <property type="entry name" value="Ald_DH_C"/>
</dbReference>
<dbReference type="PIRSF" id="PIRSF036492">
    <property type="entry name" value="ALDH"/>
    <property type="match status" value="1"/>
</dbReference>
<dbReference type="RefSeq" id="WP_329779988.1">
    <property type="nucleotide sequence ID" value="NZ_JAYJJU010000007.1"/>
</dbReference>
<dbReference type="Pfam" id="PF00171">
    <property type="entry name" value="Aldedh"/>
    <property type="match status" value="1"/>
</dbReference>
<keyword evidence="2 3" id="KW-0560">Oxidoreductase</keyword>
<comment type="caution">
    <text evidence="7">The sequence shown here is derived from an EMBL/GenBank/DDBJ whole genome shotgun (WGS) entry which is preliminary data.</text>
</comment>
<dbReference type="Gene3D" id="3.40.309.10">
    <property type="entry name" value="Aldehyde Dehydrogenase, Chain A, domain 2"/>
    <property type="match status" value="1"/>
</dbReference>
<evidence type="ECO:0000256" key="5">
    <source>
        <dbReference type="RuleBase" id="RU003345"/>
    </source>
</evidence>
<dbReference type="CDD" id="cd07099">
    <property type="entry name" value="ALDH_DDALDH"/>
    <property type="match status" value="1"/>
</dbReference>
<dbReference type="InterPro" id="IPR029510">
    <property type="entry name" value="Ald_DH_CS_GLU"/>
</dbReference>
<proteinExistence type="inferred from homology"/>
<evidence type="ECO:0000259" key="6">
    <source>
        <dbReference type="Pfam" id="PF00171"/>
    </source>
</evidence>
<evidence type="ECO:0000313" key="7">
    <source>
        <dbReference type="EMBL" id="MEB3031833.1"/>
    </source>
</evidence>
<dbReference type="SUPFAM" id="SSF53720">
    <property type="entry name" value="ALDH-like"/>
    <property type="match status" value="1"/>
</dbReference>
<sequence length="503" mass="52688">MSTTRTPAETDTADGVSTFTVTSPATGEELGSYPLHSTDEVAGAVAVARRATQAWVAIGFAGRRAALDAWRAEIVRGRAELAELIHVETGKPVSDARLEITLGLEHLKWAARNAQKILGRRSVAPSVLTFNNAATVEYFPLGVVGVISPWNYPAYVPLISSASIFAGGNAIVLKPSELAPATGIWLAEAFRRAVPAHPVLQVVTGLGATGAALCRGGVDKIAFTGSTATGKLVMASCAENLVPVVMECGGKDALVVDADADLDAAADAAVWGAIANAGQTCVAVERAYVHEAVYDQFVTKVTELATTVDAGRPDSKIGPITLPKQVVIIREQIEDALARGGRALVGGIDGITGNYVQPTILVDVPEESSAVTEETFGPTLTIAKVRDADEAVQRVNASRYGLGSTVFSRRNGRGIADRIRSGATSVNGVLVHPLVPSLPLGGVGASGFGRVNGPDGLREFTYAKSTTEQRFPLPLRIASFSRSARVDKLVDLATALLHGRRRK</sequence>
<feature type="active site" evidence="4">
    <location>
        <position position="247"/>
    </location>
</feature>
<dbReference type="InterPro" id="IPR016161">
    <property type="entry name" value="Ald_DH/histidinol_DH"/>
</dbReference>
<dbReference type="InterPro" id="IPR016162">
    <property type="entry name" value="Ald_DH_N"/>
</dbReference>
<evidence type="ECO:0000256" key="2">
    <source>
        <dbReference type="ARBA" id="ARBA00023002"/>
    </source>
</evidence>
<name>A0ABU5XV64_9MYCO</name>
<evidence type="ECO:0000256" key="1">
    <source>
        <dbReference type="ARBA" id="ARBA00009986"/>
    </source>
</evidence>
<gene>
    <name evidence="7" type="ORF">KV113_09710</name>
</gene>
<feature type="domain" description="Aldehyde dehydrogenase" evidence="6">
    <location>
        <begin position="17"/>
        <end position="465"/>
    </location>
</feature>
<keyword evidence="8" id="KW-1185">Reference proteome</keyword>
<dbReference type="Proteomes" id="UP001298593">
    <property type="component" value="Unassembled WGS sequence"/>
</dbReference>
<dbReference type="InterPro" id="IPR012394">
    <property type="entry name" value="Aldehyde_DH_NAD(P)"/>
</dbReference>
<comment type="similarity">
    <text evidence="1 3 5">Belongs to the aldehyde dehydrogenase family.</text>
</comment>
<organism evidence="7 8">
    <name type="scientific">[Mycobacterium] nativiensis</name>
    <dbReference type="NCBI Taxonomy" id="2855503"/>
    <lineage>
        <taxon>Bacteria</taxon>
        <taxon>Bacillati</taxon>
        <taxon>Actinomycetota</taxon>
        <taxon>Actinomycetes</taxon>
        <taxon>Mycobacteriales</taxon>
        <taxon>Mycobacteriaceae</taxon>
        <taxon>Mycolicibacter</taxon>
    </lineage>
</organism>
<evidence type="ECO:0000256" key="3">
    <source>
        <dbReference type="PIRNR" id="PIRNR036492"/>
    </source>
</evidence>
<dbReference type="EMBL" id="JAYJJU010000007">
    <property type="protein sequence ID" value="MEB3031833.1"/>
    <property type="molecule type" value="Genomic_DNA"/>
</dbReference>
<accession>A0ABU5XV64</accession>
<protein>
    <recommendedName>
        <fullName evidence="3">Aldehyde dehydrogenase</fullName>
    </recommendedName>
</protein>
<evidence type="ECO:0000256" key="4">
    <source>
        <dbReference type="PROSITE-ProRule" id="PRU10007"/>
    </source>
</evidence>
<dbReference type="InterPro" id="IPR015590">
    <property type="entry name" value="Aldehyde_DH_dom"/>
</dbReference>
<evidence type="ECO:0000313" key="8">
    <source>
        <dbReference type="Proteomes" id="UP001298593"/>
    </source>
</evidence>
<dbReference type="PANTHER" id="PTHR11699">
    <property type="entry name" value="ALDEHYDE DEHYDROGENASE-RELATED"/>
    <property type="match status" value="1"/>
</dbReference>